<dbReference type="Pfam" id="PF13671">
    <property type="entry name" value="AAA_33"/>
    <property type="match status" value="1"/>
</dbReference>
<sequence length="511" mass="55706">MDDTRADLTPEQHRTMVAALQAAFGASGEGVERIETHISTLLLHGAFADKLRKPLALPFLDFSTAAARRHDCEEELRLNRRTAPELYLDVRPVLGTPGQPRIGEPGDDAGAIDWLLRMRRFDNEQLLARLAARGALTDAHIDALARRVADFHAALPASPAAWGDPAEVLRWARANFAALPALADLHDWTEREFERIAPRLALRRAQGFVREGHGDLHLGNIVVVDGEPLPFDAIEFNPALRHADTMADAAFVFMDLWRHGLTRPARRFASGYAEHGGDYGGVPLLPFFAVYRALVRAQVAAIRNDETALQRDLRCAASLAAMRRARPLLVLVSGVSGSGKSTVTLELLQSLGAIRVRSDVERKRLAGVAVTERPTAEQAQALYGAAMTRRTYAQLNGIAANLLRAGLNVIVDAAALRRDERDALRSVAEAAGADFHIVECTAPDAVLRERITKRLAENRDASDATLAVLDLQLRVREAIAPDENALVLDTHADRATVAQRCEAMAATIAAQ</sequence>
<organism evidence="1 2">
    <name type="scientific">Piscinibacter aquaticus</name>
    <dbReference type="NCBI Taxonomy" id="392597"/>
    <lineage>
        <taxon>Bacteria</taxon>
        <taxon>Pseudomonadati</taxon>
        <taxon>Pseudomonadota</taxon>
        <taxon>Betaproteobacteria</taxon>
        <taxon>Burkholderiales</taxon>
        <taxon>Sphaerotilaceae</taxon>
        <taxon>Piscinibacter</taxon>
    </lineage>
</organism>
<dbReference type="SUPFAM" id="SSF56112">
    <property type="entry name" value="Protein kinase-like (PK-like)"/>
    <property type="match status" value="1"/>
</dbReference>
<name>A0A5C6U300_9BURK</name>
<proteinExistence type="predicted"/>
<evidence type="ECO:0000313" key="2">
    <source>
        <dbReference type="Proteomes" id="UP000321832"/>
    </source>
</evidence>
<accession>A0A5C6U300</accession>
<evidence type="ECO:0000313" key="1">
    <source>
        <dbReference type="EMBL" id="TXC67199.1"/>
    </source>
</evidence>
<dbReference type="InterPro" id="IPR052732">
    <property type="entry name" value="Cell-binding_unc_protein"/>
</dbReference>
<dbReference type="AlphaFoldDB" id="A0A5C6U300"/>
<protein>
    <submittedName>
        <fullName evidence="1">AAA family ATPase</fullName>
    </submittedName>
</protein>
<dbReference type="Gene3D" id="3.90.1200.10">
    <property type="match status" value="1"/>
</dbReference>
<dbReference type="InterPro" id="IPR011009">
    <property type="entry name" value="Kinase-like_dom_sf"/>
</dbReference>
<dbReference type="SUPFAM" id="SSF52540">
    <property type="entry name" value="P-loop containing nucleoside triphosphate hydrolases"/>
    <property type="match status" value="1"/>
</dbReference>
<dbReference type="Gene3D" id="3.40.50.300">
    <property type="entry name" value="P-loop containing nucleotide triphosphate hydrolases"/>
    <property type="match status" value="1"/>
</dbReference>
<dbReference type="PANTHER" id="PTHR43883:SF1">
    <property type="entry name" value="GLUCONOKINASE"/>
    <property type="match status" value="1"/>
</dbReference>
<dbReference type="EMBL" id="VOPW01000001">
    <property type="protein sequence ID" value="TXC67199.1"/>
    <property type="molecule type" value="Genomic_DNA"/>
</dbReference>
<reference evidence="1 2" key="1">
    <citation type="submission" date="2019-08" db="EMBL/GenBank/DDBJ databases">
        <authorList>
            <person name="Khan S.A."/>
            <person name="Jeon C.O."/>
            <person name="Jeong S.E."/>
        </authorList>
    </citation>
    <scope>NUCLEOTIDE SEQUENCE [LARGE SCALE GENOMIC DNA]</scope>
    <source>
        <strain evidence="2">IMCC1728</strain>
    </source>
</reference>
<dbReference type="InterPro" id="IPR027417">
    <property type="entry name" value="P-loop_NTPase"/>
</dbReference>
<dbReference type="Proteomes" id="UP000321832">
    <property type="component" value="Unassembled WGS sequence"/>
</dbReference>
<gene>
    <name evidence="1" type="ORF">FSC37_20235</name>
</gene>
<comment type="caution">
    <text evidence="1">The sequence shown here is derived from an EMBL/GenBank/DDBJ whole genome shotgun (WGS) entry which is preliminary data.</text>
</comment>
<dbReference type="PANTHER" id="PTHR43883">
    <property type="entry name" value="SLR0207 PROTEIN"/>
    <property type="match status" value="1"/>
</dbReference>
<keyword evidence="2" id="KW-1185">Reference proteome</keyword>